<evidence type="ECO:0000256" key="2">
    <source>
        <dbReference type="ARBA" id="ARBA00009142"/>
    </source>
</evidence>
<feature type="transmembrane region" description="Helical" evidence="6">
    <location>
        <begin position="221"/>
        <end position="245"/>
    </location>
</feature>
<feature type="transmembrane region" description="Helical" evidence="6">
    <location>
        <begin position="189"/>
        <end position="209"/>
    </location>
</feature>
<sequence length="273" mass="27741">MASSTATRPSSPRPFLALIFGVTIGVLGGLIGLGGAEFRLPILIAFFAIAVHQAVRFNLLVSLITLLAAVIARFGFAAFPDLPANGEVILALALGATAAAWAGANMLQRVGAGPLLRIIAALLFGIALLLGFEIWAGEAFVLLRIDGAAARPFAAIAIGIGIGLVSSLLGVAGGELIIPTLTYVFGFDIRSAGTASLLISIPAVTVGVIRHFRNGAYGDRAVITALVAPMGAGSVIGAMLGALILPHIDGTTIKALLAVILVVSAVKLARKSH</sequence>
<protein>
    <recommendedName>
        <fullName evidence="6">Probable membrane transporter protein</fullName>
    </recommendedName>
</protein>
<dbReference type="GO" id="GO:0005886">
    <property type="term" value="C:plasma membrane"/>
    <property type="evidence" value="ECO:0007669"/>
    <property type="project" value="UniProtKB-SubCell"/>
</dbReference>
<feature type="transmembrane region" description="Helical" evidence="6">
    <location>
        <begin position="84"/>
        <end position="103"/>
    </location>
</feature>
<accession>A0A552AHW7</accession>
<keyword evidence="3 6" id="KW-0812">Transmembrane</keyword>
<evidence type="ECO:0000256" key="5">
    <source>
        <dbReference type="ARBA" id="ARBA00023136"/>
    </source>
</evidence>
<keyword evidence="5 6" id="KW-0472">Membrane</keyword>
<dbReference type="Proteomes" id="UP000316280">
    <property type="component" value="Unassembled WGS sequence"/>
</dbReference>
<comment type="caution">
    <text evidence="7">The sequence shown here is derived from an EMBL/GenBank/DDBJ whole genome shotgun (WGS) entry which is preliminary data.</text>
</comment>
<dbReference type="InterPro" id="IPR002781">
    <property type="entry name" value="TM_pro_TauE-like"/>
</dbReference>
<gene>
    <name evidence="7" type="ORF">EWV63_14010</name>
</gene>
<evidence type="ECO:0000256" key="4">
    <source>
        <dbReference type="ARBA" id="ARBA00022989"/>
    </source>
</evidence>
<evidence type="ECO:0000256" key="1">
    <source>
        <dbReference type="ARBA" id="ARBA00004141"/>
    </source>
</evidence>
<comment type="subcellular location">
    <subcellularLocation>
        <location evidence="6">Cell membrane</location>
        <topology evidence="6">Multi-pass membrane protein</topology>
    </subcellularLocation>
    <subcellularLocation>
        <location evidence="1">Membrane</location>
        <topology evidence="1">Multi-pass membrane protein</topology>
    </subcellularLocation>
</comment>
<evidence type="ECO:0000256" key="6">
    <source>
        <dbReference type="RuleBase" id="RU363041"/>
    </source>
</evidence>
<evidence type="ECO:0000313" key="8">
    <source>
        <dbReference type="Proteomes" id="UP000316280"/>
    </source>
</evidence>
<dbReference type="Pfam" id="PF01925">
    <property type="entry name" value="TauE"/>
    <property type="match status" value="2"/>
</dbReference>
<name>A0A552AHW7_MICAE</name>
<feature type="transmembrane region" description="Helical" evidence="6">
    <location>
        <begin position="148"/>
        <end position="169"/>
    </location>
</feature>
<feature type="transmembrane region" description="Helical" evidence="6">
    <location>
        <begin position="42"/>
        <end position="72"/>
    </location>
</feature>
<dbReference type="PANTHER" id="PTHR43701">
    <property type="entry name" value="MEMBRANE TRANSPORTER PROTEIN MJ0441-RELATED"/>
    <property type="match status" value="1"/>
</dbReference>
<keyword evidence="6" id="KW-1003">Cell membrane</keyword>
<evidence type="ECO:0000313" key="7">
    <source>
        <dbReference type="EMBL" id="TRT85055.1"/>
    </source>
</evidence>
<comment type="similarity">
    <text evidence="2 6">Belongs to the 4-toluene sulfonate uptake permease (TSUP) (TC 2.A.102) family.</text>
</comment>
<dbReference type="EMBL" id="SFBR01000120">
    <property type="protein sequence ID" value="TRT85055.1"/>
    <property type="molecule type" value="Genomic_DNA"/>
</dbReference>
<reference evidence="7 8" key="1">
    <citation type="submission" date="2019-01" db="EMBL/GenBank/DDBJ databases">
        <title>Coherence of Microcystis species and biogeography revealed through population genomics.</title>
        <authorList>
            <person name="Perez-Carrascal O.M."/>
            <person name="Terrat Y."/>
            <person name="Giani A."/>
            <person name="Fortin N."/>
            <person name="Tromas N."/>
            <person name="Shapiro B.J."/>
        </authorList>
    </citation>
    <scope>NUCLEOTIDE SEQUENCE [LARGE SCALE GENOMIC DNA]</scope>
    <source>
        <strain evidence="7">Ma_OC_H_19870700_S124</strain>
    </source>
</reference>
<dbReference type="AlphaFoldDB" id="A0A552AHW7"/>
<keyword evidence="4 6" id="KW-1133">Transmembrane helix</keyword>
<feature type="transmembrane region" description="Helical" evidence="6">
    <location>
        <begin position="15"/>
        <end position="36"/>
    </location>
</feature>
<organism evidence="7 8">
    <name type="scientific">Microcystis aeruginosa Ma_OC_H_19870700_S124</name>
    <dbReference type="NCBI Taxonomy" id="2486262"/>
    <lineage>
        <taxon>Bacteria</taxon>
        <taxon>Bacillati</taxon>
        <taxon>Cyanobacteriota</taxon>
        <taxon>Cyanophyceae</taxon>
        <taxon>Oscillatoriophycideae</taxon>
        <taxon>Chroococcales</taxon>
        <taxon>Microcystaceae</taxon>
        <taxon>Microcystis</taxon>
    </lineage>
</organism>
<evidence type="ECO:0000256" key="3">
    <source>
        <dbReference type="ARBA" id="ARBA00022692"/>
    </source>
</evidence>
<dbReference type="PANTHER" id="PTHR43701:SF2">
    <property type="entry name" value="MEMBRANE TRANSPORTER PROTEIN YJNA-RELATED"/>
    <property type="match status" value="1"/>
</dbReference>
<feature type="transmembrane region" description="Helical" evidence="6">
    <location>
        <begin position="115"/>
        <end position="136"/>
    </location>
</feature>
<proteinExistence type="inferred from homology"/>
<dbReference type="InterPro" id="IPR051598">
    <property type="entry name" value="TSUP/Inactive_protease-like"/>
</dbReference>